<dbReference type="InterPro" id="IPR035986">
    <property type="entry name" value="PKD_dom_sf"/>
</dbReference>
<keyword evidence="1" id="KW-0677">Repeat</keyword>
<evidence type="ECO:0000313" key="5">
    <source>
        <dbReference type="Proteomes" id="UP000321580"/>
    </source>
</evidence>
<proteinExistence type="predicted"/>
<dbReference type="SMART" id="SM00089">
    <property type="entry name" value="PKD"/>
    <property type="match status" value="1"/>
</dbReference>
<gene>
    <name evidence="4" type="ORF">FRY97_13040</name>
</gene>
<accession>A0A5C6RM12</accession>
<reference evidence="4 5" key="1">
    <citation type="submission" date="2019-08" db="EMBL/GenBank/DDBJ databases">
        <title>Genome of Phaeodactylibacter luteus.</title>
        <authorList>
            <person name="Bowman J.P."/>
        </authorList>
    </citation>
    <scope>NUCLEOTIDE SEQUENCE [LARGE SCALE GENOMIC DNA]</scope>
    <source>
        <strain evidence="4 5">KCTC 42180</strain>
    </source>
</reference>
<dbReference type="Pfam" id="PF17802">
    <property type="entry name" value="SpaA"/>
    <property type="match status" value="1"/>
</dbReference>
<evidence type="ECO:0000313" key="4">
    <source>
        <dbReference type="EMBL" id="TXB62660.1"/>
    </source>
</evidence>
<dbReference type="Proteomes" id="UP000321580">
    <property type="component" value="Unassembled WGS sequence"/>
</dbReference>
<dbReference type="Gene3D" id="2.60.40.10">
    <property type="entry name" value="Immunoglobulins"/>
    <property type="match status" value="2"/>
</dbReference>
<name>A0A5C6RM12_9BACT</name>
<organism evidence="4 5">
    <name type="scientific">Phaeodactylibacter luteus</name>
    <dbReference type="NCBI Taxonomy" id="1564516"/>
    <lineage>
        <taxon>Bacteria</taxon>
        <taxon>Pseudomonadati</taxon>
        <taxon>Bacteroidota</taxon>
        <taxon>Saprospiria</taxon>
        <taxon>Saprospirales</taxon>
        <taxon>Haliscomenobacteraceae</taxon>
        <taxon>Phaeodactylibacter</taxon>
    </lineage>
</organism>
<dbReference type="SUPFAM" id="SSF117074">
    <property type="entry name" value="Hypothetical protein PA1324"/>
    <property type="match status" value="1"/>
</dbReference>
<dbReference type="PROSITE" id="PS50825">
    <property type="entry name" value="HYR"/>
    <property type="match status" value="1"/>
</dbReference>
<dbReference type="EMBL" id="VOOR01000026">
    <property type="protein sequence ID" value="TXB62660.1"/>
    <property type="molecule type" value="Genomic_DNA"/>
</dbReference>
<dbReference type="InterPro" id="IPR003410">
    <property type="entry name" value="HYR_dom"/>
</dbReference>
<feature type="chain" id="PRO_5022670544" evidence="2">
    <location>
        <begin position="38"/>
        <end position="2192"/>
    </location>
</feature>
<dbReference type="SUPFAM" id="SSF49299">
    <property type="entry name" value="PKD domain"/>
    <property type="match status" value="1"/>
</dbReference>
<comment type="caution">
    <text evidence="4">The sequence shown here is derived from an EMBL/GenBank/DDBJ whole genome shotgun (WGS) entry which is preliminary data.</text>
</comment>
<dbReference type="Pfam" id="PF02494">
    <property type="entry name" value="HYR"/>
    <property type="match status" value="1"/>
</dbReference>
<feature type="signal peptide" evidence="2">
    <location>
        <begin position="1"/>
        <end position="37"/>
    </location>
</feature>
<keyword evidence="5" id="KW-1185">Reference proteome</keyword>
<dbReference type="InterPro" id="IPR022409">
    <property type="entry name" value="PKD/Chitinase_dom"/>
</dbReference>
<dbReference type="InterPro" id="IPR013783">
    <property type="entry name" value="Ig-like_fold"/>
</dbReference>
<protein>
    <submittedName>
        <fullName evidence="4">HYR domain-containing protein</fullName>
    </submittedName>
</protein>
<evidence type="ECO:0000256" key="1">
    <source>
        <dbReference type="ARBA" id="ARBA00022737"/>
    </source>
</evidence>
<dbReference type="PANTHER" id="PTHR24273:SF32">
    <property type="entry name" value="HYALIN"/>
    <property type="match status" value="1"/>
</dbReference>
<feature type="domain" description="HYR" evidence="3">
    <location>
        <begin position="1126"/>
        <end position="1209"/>
    </location>
</feature>
<dbReference type="InterPro" id="IPR041033">
    <property type="entry name" value="SpaA_PFL_dom_1"/>
</dbReference>
<dbReference type="OrthoDB" id="966171at2"/>
<evidence type="ECO:0000256" key="2">
    <source>
        <dbReference type="SAM" id="SignalP"/>
    </source>
</evidence>
<dbReference type="PANTHER" id="PTHR24273">
    <property type="entry name" value="FI04643P-RELATED"/>
    <property type="match status" value="1"/>
</dbReference>
<sequence length="2192" mass="232283">MASSACQNPKKGTMKNINFILLAIFAFWLSRPDCALAQCDPSCSPTGTLNFSTGWDPVASTTIGLGQIDPHWRLMNVPPISGAVPPGAAVPTPPDAYAIPPLNGFWNVLSGSRVLSMTNQNNFGPNNLNPAQPWRFRRYFCLCQDAEVVLEGDIKADDTGGLALYNSSGVPMGFSAALAPAPNTSNFNTGVSFAQALFLPAGGYYFEFELLNTNGVATGFAVEGLMTSANGLVINDEQSACCAAAAITGQKLLDLNANGVFDPGTDQAGPGFFFDLIDQATGMVIATAQSDAFGEFEFGNLPPGNYTVREQVQWGWLSFAQSYTINLGANDAQHVTFLNLPYTPTVWLDCTFGGIQPEPDNDDDERGLAITTDGGFFGSNTVRTFSTTNLLAGPNPNDKIVSKSWDNGSGALQPVGKINYFTDVDPGGHFVDNMHVLNVPSFCNPQSRFAAVGTVRNASNSDVFYAEFAPNGSMLSYVDVTSTPGFEREHVNDFISLSSGELMWAGYKITPPQAGGARRRVMVSKFDNCNGPSFQHREYEIQTAAGVQQAEAASVIELIAPLPGQPNAKYVVTGQAGREVFLLFLGANLNPVGSALTYDVDSNPSTSEGGVRIRRNGDDLFIVGNGADFTGILGSSDERIFLLKLRFQGQQGIPQASAYLYNLPGLGEQVVDMELNSSGELILTGVCDFADPLGVSGNPETQQTFLMALDEFGNQLWGKKVAFSEGSAPTDLHLSQLLDEINVTGSCWVNEFGGTPFPFNSRRFDELTIRASRYGELIYNTGCTEPLAAQVVSPTPFPQDFLATAITPSYSFVPGTQVSGDYFVERMPCAIGNGGDVECDSLLLTAQQLADTSGNCCYSLQYQNNSPAPVYELCVRIGGGSSATFVNVSAVPGLIASLASSGREINIRSSATTALPAGALAGAVGFCLSGASAATLNYLWKDVNGNVICEQAETVECSNCTADFTWSSDCCGLQLAGSATGTGPYLYEWDFLCDGTIDATGATVALSNLPVGPNVLCLAVTDASGCTATVQQTVTVAGDDTPPVINCPADITLPTDPGACFASYTFPPLTATDDCDEELTVSCFLTGATTTPIAPVTALNKGVTTVNCATEDDKGNLGTCTYIITVEDNEPPTITCPAPPPVVTVPACDGGAVASFGQPVFGDNCPMASISSSHQSGGFFPCGTTTVTYTATDMAGNETACSFPVQVDCSCAEAGGQILECTDVDNQYLFTAQVNVLNNAGAGNCTIDLLSGNPAVIINSGSVTITGTYPNFTVTALVDIAGPPVPQVVSLQVVVSCVCDSGEVSECTFPLNTAVPCCKQIFIDPDEVCKTGGAVQVPLGGCSSLYDVQQVRWYVADAPCPAVPFGTPPILVTNSCSDLTLLPQYHDTDVCVYAEVDMGPAAGACTTLRTAPVVISLCEGVGCTLPGDEFCYTGTPITPSLLTASLPPTDCAYTIQWYDNNGPIPGETGPTYQPGPISLPAGSTACFVDFTYRAVISSVCGDQECSATIRLYNEDAPDGALALLPPDTNPLCYGEDAVLAYEPACAGEPERWTWHKRTATTAYAPITTNGDRSPVYYTNRLYEDTWIKVIKQNGICPEDEVELMLDIIDPLVVNSFSADYFTVCAPTTVELQVDFQPSFQPGDGCDYAITWYRDGNPIGSSNQLGSPANFTYTPADGIVSGYYYAVVESSCCPQRVKSPVVVKDPPMEVLVAGPCFRCNCDTVNLEGIVRFPIPGFSCTYQWYDNGVPIAGETGAQLTVDPILDGPFTFEVTCTDGATTCVQSEDFVLMQCGSKEECTAPFCEGNLVQNGDFEQGTASGSDEDIANALHWGGIWGNAGAGFSSADLYSDVALPPFASPLPLSQGQFAGFWSRIQGGDAFREGVLNELNATIMPNTGVYELTFKIACLFTPPGPASMSIYVANGGINGGAPLLDGVTPTNDNLFADSWEIVAHPLTTSCDNNFQAYTYTMDTNDPAFPPSGINAIFFTRTDGVQPGAYVALDDVCLRSICCQDEQAFDTALNAFQIVQNGNESQVAVNHTDLNGCYKVAIDWGDGQTDIIWPDFAVNATHNYGFSGDYDLQITLEEYGSDGLVCFDGIFNGGSVTGASRLESGNEVRLFPNPASEEVQLAWDDQGAFSQLLLRDVTGARLWAESIPAGAVQMALDLRELPSGVYWVQLFTPEGRLVVRKVIKQ</sequence>
<keyword evidence="2" id="KW-0732">Signal</keyword>
<evidence type="ECO:0000259" key="3">
    <source>
        <dbReference type="PROSITE" id="PS50825"/>
    </source>
</evidence>